<dbReference type="InterPro" id="IPR012340">
    <property type="entry name" value="NA-bd_OB-fold"/>
</dbReference>
<comment type="cofactor">
    <cofactor evidence="1">
        <name>Mg(2+)</name>
        <dbReference type="ChEBI" id="CHEBI:18420"/>
    </cofactor>
</comment>
<dbReference type="InterPro" id="IPR004659">
    <property type="entry name" value="RNase_E/G"/>
</dbReference>
<dbReference type="CDD" id="cd04453">
    <property type="entry name" value="S1_RNase_E"/>
    <property type="match status" value="1"/>
</dbReference>
<dbReference type="GO" id="GO:0016787">
    <property type="term" value="F:hydrolase activity"/>
    <property type="evidence" value="ECO:0007669"/>
    <property type="project" value="UniProtKB-KW"/>
</dbReference>
<dbReference type="Gene3D" id="3.40.1260.20">
    <property type="entry name" value="Ribonuclease E, catalytic domain"/>
    <property type="match status" value="1"/>
</dbReference>
<dbReference type="NCBIfam" id="TIGR00757">
    <property type="entry name" value="RNaseEG"/>
    <property type="match status" value="1"/>
</dbReference>
<dbReference type="GO" id="GO:0004540">
    <property type="term" value="F:RNA nuclease activity"/>
    <property type="evidence" value="ECO:0007669"/>
    <property type="project" value="InterPro"/>
</dbReference>
<dbReference type="EC" id="3.1.4.-" evidence="8"/>
<dbReference type="RefSeq" id="WP_021362454.1">
    <property type="nucleotide sequence ID" value="NZ_BBYB01000172.1"/>
</dbReference>
<dbReference type="EMBL" id="LK932509">
    <property type="protein sequence ID" value="CDS86335.1"/>
    <property type="molecule type" value="Genomic_DNA"/>
</dbReference>
<sequence>MKKIVIESLIGSQKTAVLEDERLTELFVEDNLNKKTVSNIYRGIVKKVIPGIEACFVDIGFKKLAYLQLKKGSTIKSGQDILVQINKEEIGTKGAKLNTEISISGRYIVYIPSNDRTTISNKITDEKERFRLKKITKAVNKENLGLIIRTEAQGCTHDEIKKDIEELKLKYENILKEYKLGIGPKLLYKSLDFATKYVKDNVNDDIESIITNSYDKYSELKSILRGIDKTYVDKLCLEENRDVFDLYRIESKIEKLLNKKVWLKSGGYLIIEKTEALTVIDVNTGKFIGTGKLDETVYKTNLEAAKEIVRQLRIRDIAGIIIIDFIDMHKKKHQKEILHILEEEFNKDKRKVEVLGMTKLGLVEVARRREKESIDKYYLMSCPCCDGEQTIKSVHYILDSIEKEIMRISEHTVYKNIMVEFNDFIFEQIKEYYMDIIDKIGEKYNIKISLNANSTLKHNKTNVIFDKIVDNKM</sequence>
<dbReference type="GO" id="GO:0005737">
    <property type="term" value="C:cytoplasm"/>
    <property type="evidence" value="ECO:0007669"/>
    <property type="project" value="TreeGrafter"/>
</dbReference>
<proteinExistence type="predicted"/>
<evidence type="ECO:0000313" key="8">
    <source>
        <dbReference type="EMBL" id="CDS86335.1"/>
    </source>
</evidence>
<evidence type="ECO:0000259" key="6">
    <source>
        <dbReference type="Pfam" id="PF10150"/>
    </source>
</evidence>
<dbReference type="PANTHER" id="PTHR30001:SF0">
    <property type="entry name" value="RIBONUCLEASE G"/>
    <property type="match status" value="1"/>
</dbReference>
<evidence type="ECO:0000256" key="1">
    <source>
        <dbReference type="ARBA" id="ARBA00001946"/>
    </source>
</evidence>
<dbReference type="Gene3D" id="2.40.50.140">
    <property type="entry name" value="Nucleic acid-binding proteins"/>
    <property type="match status" value="1"/>
</dbReference>
<keyword evidence="5" id="KW-0694">RNA-binding</keyword>
<evidence type="ECO:0000256" key="2">
    <source>
        <dbReference type="ARBA" id="ARBA00022723"/>
    </source>
</evidence>
<dbReference type="GO" id="GO:0003723">
    <property type="term" value="F:RNA binding"/>
    <property type="evidence" value="ECO:0007669"/>
    <property type="project" value="UniProtKB-KW"/>
</dbReference>
<keyword evidence="3 8" id="KW-0378">Hydrolase</keyword>
<keyword evidence="2" id="KW-0479">Metal-binding</keyword>
<keyword evidence="4" id="KW-0460">Magnesium</keyword>
<name>A0A069ACZ3_CLODI</name>
<protein>
    <submittedName>
        <fullName evidence="8">Ribonuclease G (RNase G) (Cytoplasmic axial filament protein)</fullName>
        <ecNumber evidence="8">3.1.4.-</ecNumber>
    </submittedName>
    <submittedName>
        <fullName evidence="7">Ribonuclease, Rne/Rng family</fullName>
    </submittedName>
</protein>
<dbReference type="EMBL" id="LK933127">
    <property type="protein sequence ID" value="CDT37231.1"/>
    <property type="molecule type" value="Genomic_DNA"/>
</dbReference>
<dbReference type="SUPFAM" id="SSF50249">
    <property type="entry name" value="Nucleic acid-binding proteins"/>
    <property type="match status" value="1"/>
</dbReference>
<feature type="domain" description="RNA-binding protein AU-1/Ribonuclease E/G" evidence="6">
    <location>
        <begin position="102"/>
        <end position="369"/>
    </location>
</feature>
<gene>
    <name evidence="8" type="primary">rng</name>
    <name evidence="9" type="ORF">BN1095_450065</name>
    <name evidence="8" type="ORF">BN1096_560064</name>
    <name evidence="7" type="ORF">BN1097_540067</name>
</gene>
<accession>A0A069ACZ3</accession>
<evidence type="ECO:0000256" key="4">
    <source>
        <dbReference type="ARBA" id="ARBA00022842"/>
    </source>
</evidence>
<reference evidence="8" key="1">
    <citation type="submission" date="2014-07" db="EMBL/GenBank/DDBJ databases">
        <authorList>
            <person name="Monot Marc"/>
        </authorList>
    </citation>
    <scope>NUCLEOTIDE SEQUENCE</scope>
    <source>
        <strain evidence="9">7032989</strain>
        <strain evidence="7">7032994</strain>
    </source>
</reference>
<dbReference type="Pfam" id="PF10150">
    <property type="entry name" value="RNase_E_G"/>
    <property type="match status" value="1"/>
</dbReference>
<dbReference type="GO" id="GO:0046872">
    <property type="term" value="F:metal ion binding"/>
    <property type="evidence" value="ECO:0007669"/>
    <property type="project" value="UniProtKB-KW"/>
</dbReference>
<dbReference type="InterPro" id="IPR019307">
    <property type="entry name" value="RNA-bd_AU-1/RNase_E/G"/>
</dbReference>
<evidence type="ECO:0000313" key="7">
    <source>
        <dbReference type="EMBL" id="CDS85840.1"/>
    </source>
</evidence>
<dbReference type="PANTHER" id="PTHR30001">
    <property type="entry name" value="RIBONUCLEASE"/>
    <property type="match status" value="1"/>
</dbReference>
<evidence type="ECO:0000313" key="9">
    <source>
        <dbReference type="EMBL" id="CDT37231.1"/>
    </source>
</evidence>
<evidence type="ECO:0000256" key="3">
    <source>
        <dbReference type="ARBA" id="ARBA00022801"/>
    </source>
</evidence>
<dbReference type="GO" id="GO:0006364">
    <property type="term" value="P:rRNA processing"/>
    <property type="evidence" value="ECO:0007669"/>
    <property type="project" value="TreeGrafter"/>
</dbReference>
<organism evidence="8">
    <name type="scientific">Clostridioides difficile</name>
    <name type="common">Peptoclostridium difficile</name>
    <dbReference type="NCBI Taxonomy" id="1496"/>
    <lineage>
        <taxon>Bacteria</taxon>
        <taxon>Bacillati</taxon>
        <taxon>Bacillota</taxon>
        <taxon>Clostridia</taxon>
        <taxon>Peptostreptococcales</taxon>
        <taxon>Peptostreptococcaceae</taxon>
        <taxon>Clostridioides</taxon>
    </lineage>
</organism>
<dbReference type="EMBL" id="LK932392">
    <property type="protein sequence ID" value="CDS85840.1"/>
    <property type="molecule type" value="Genomic_DNA"/>
</dbReference>
<dbReference type="AlphaFoldDB" id="A0A069ACZ3"/>
<evidence type="ECO:0000256" key="5">
    <source>
        <dbReference type="ARBA" id="ARBA00022884"/>
    </source>
</evidence>